<evidence type="ECO:0000259" key="4">
    <source>
        <dbReference type="Pfam" id="PF02872"/>
    </source>
</evidence>
<dbReference type="GO" id="GO:0030288">
    <property type="term" value="C:outer membrane-bounded periplasmic space"/>
    <property type="evidence" value="ECO:0007669"/>
    <property type="project" value="TreeGrafter"/>
</dbReference>
<dbReference type="RefSeq" id="WP_188672165.1">
    <property type="nucleotide sequence ID" value="NZ_BMJH01000001.1"/>
</dbReference>
<evidence type="ECO:0000256" key="1">
    <source>
        <dbReference type="ARBA" id="ARBA00022729"/>
    </source>
</evidence>
<dbReference type="InterPro" id="IPR006146">
    <property type="entry name" value="5'-Nucleotdase_CS"/>
</dbReference>
<proteinExistence type="inferred from homology"/>
<sequence>MRETKFVFGALVGSLAVLVAACGASEPESSNSTPADTAEASATAPIQILAINDFHGRLQAEEGMTVTFEGDDIDAGGAAYLAAHLQQARADQAHSTSVAAGDLIGGAPFLSSAFDHEPTVESMGALGLEVSSVGNHEFDKGIDELLRIVDGGCGPDGCKLPNHEFAGADFRFLAANVVDTNSGEPVLDPTWVKDFGDDVRIGFIGMTLADTPDLVAASGIEGLEFLDEVETANKYAEELSDEGVNAIVVLLHEGGYPEADDNGDLACNTFNGDTGISGPIVNIAEQLDPRIDIIVTGHTHQEYVCSIPDPEGTPRLVTSAESYGRVYTDIRADYDLETGDIVRAGVEGSNIVVDRLIAPDPDQVELIDRYNEYVGAIGDLVVGFAAEDIMRGQTRAEEFPLGNLIADVHLARTSTPETGGAQIAFMNPGGVRDDLLFGDNGAITYEALFQTQPFGNSLVTMDLTGEQILEALRQQWEGRPDNPLILQVSEGFTYSIEQSRDGADKLVTDSVRLDGEPLQLAETYRVTVNSFLADGGDGFTAFADGTNRLTGETDLDAFGEWLDANTSPEAPVSAPKVGRITVE</sequence>
<dbReference type="InterPro" id="IPR004843">
    <property type="entry name" value="Calcineurin-like_PHP"/>
</dbReference>
<comment type="similarity">
    <text evidence="2">Belongs to the 5'-nucleotidase family.</text>
</comment>
<dbReference type="InterPro" id="IPR036907">
    <property type="entry name" value="5'-Nucleotdase_C_sf"/>
</dbReference>
<keyword evidence="2" id="KW-0547">Nucleotide-binding</keyword>
<dbReference type="GO" id="GO:0046872">
    <property type="term" value="F:metal ion binding"/>
    <property type="evidence" value="ECO:0007669"/>
    <property type="project" value="InterPro"/>
</dbReference>
<keyword evidence="1 2" id="KW-0732">Signal</keyword>
<dbReference type="InterPro" id="IPR029052">
    <property type="entry name" value="Metallo-depent_PP-like"/>
</dbReference>
<dbReference type="PANTHER" id="PTHR11575:SF24">
    <property type="entry name" value="5'-NUCLEOTIDASE"/>
    <property type="match status" value="1"/>
</dbReference>
<dbReference type="AlphaFoldDB" id="A0A916UA33"/>
<keyword evidence="6" id="KW-1185">Reference proteome</keyword>
<keyword evidence="2" id="KW-0378">Hydrolase</keyword>
<dbReference type="EMBL" id="BMJH01000001">
    <property type="protein sequence ID" value="GGC63599.1"/>
    <property type="molecule type" value="Genomic_DNA"/>
</dbReference>
<dbReference type="Pfam" id="PF02872">
    <property type="entry name" value="5_nucleotid_C"/>
    <property type="match status" value="1"/>
</dbReference>
<evidence type="ECO:0000256" key="2">
    <source>
        <dbReference type="RuleBase" id="RU362119"/>
    </source>
</evidence>
<organism evidence="5 6">
    <name type="scientific">Hoyosella rhizosphaerae</name>
    <dbReference type="NCBI Taxonomy" id="1755582"/>
    <lineage>
        <taxon>Bacteria</taxon>
        <taxon>Bacillati</taxon>
        <taxon>Actinomycetota</taxon>
        <taxon>Actinomycetes</taxon>
        <taxon>Mycobacteriales</taxon>
        <taxon>Hoyosellaceae</taxon>
        <taxon>Hoyosella</taxon>
    </lineage>
</organism>
<dbReference type="InterPro" id="IPR006179">
    <property type="entry name" value="5_nucleotidase/apyrase"/>
</dbReference>
<dbReference type="PROSITE" id="PS00785">
    <property type="entry name" value="5_NUCLEOTIDASE_1"/>
    <property type="match status" value="1"/>
</dbReference>
<reference evidence="5" key="2">
    <citation type="submission" date="2020-09" db="EMBL/GenBank/DDBJ databases">
        <authorList>
            <person name="Sun Q."/>
            <person name="Zhou Y."/>
        </authorList>
    </citation>
    <scope>NUCLEOTIDE SEQUENCE</scope>
    <source>
        <strain evidence="5">CGMCC 1.15478</strain>
    </source>
</reference>
<dbReference type="PRINTS" id="PR01607">
    <property type="entry name" value="APYRASEFAMLY"/>
</dbReference>
<dbReference type="Pfam" id="PF00149">
    <property type="entry name" value="Metallophos"/>
    <property type="match status" value="1"/>
</dbReference>
<evidence type="ECO:0000313" key="5">
    <source>
        <dbReference type="EMBL" id="GGC63599.1"/>
    </source>
</evidence>
<dbReference type="GO" id="GO:0008768">
    <property type="term" value="F:UDP-sugar diphosphatase activity"/>
    <property type="evidence" value="ECO:0007669"/>
    <property type="project" value="TreeGrafter"/>
</dbReference>
<feature type="signal peptide" evidence="2">
    <location>
        <begin position="1"/>
        <end position="24"/>
    </location>
</feature>
<dbReference type="SUPFAM" id="SSF56300">
    <property type="entry name" value="Metallo-dependent phosphatases"/>
    <property type="match status" value="1"/>
</dbReference>
<reference evidence="5" key="1">
    <citation type="journal article" date="2014" name="Int. J. Syst. Evol. Microbiol.">
        <title>Complete genome sequence of Corynebacterium casei LMG S-19264T (=DSM 44701T), isolated from a smear-ripened cheese.</title>
        <authorList>
            <consortium name="US DOE Joint Genome Institute (JGI-PGF)"/>
            <person name="Walter F."/>
            <person name="Albersmeier A."/>
            <person name="Kalinowski J."/>
            <person name="Ruckert C."/>
        </authorList>
    </citation>
    <scope>NUCLEOTIDE SEQUENCE</scope>
    <source>
        <strain evidence="5">CGMCC 1.15478</strain>
    </source>
</reference>
<gene>
    <name evidence="5" type="ORF">GCM10011410_15070</name>
</gene>
<feature type="domain" description="Calcineurin-like phosphoesterase" evidence="3">
    <location>
        <begin position="47"/>
        <end position="301"/>
    </location>
</feature>
<dbReference type="GO" id="GO:0009166">
    <property type="term" value="P:nucleotide catabolic process"/>
    <property type="evidence" value="ECO:0007669"/>
    <property type="project" value="InterPro"/>
</dbReference>
<feature type="chain" id="PRO_5039754320" evidence="2">
    <location>
        <begin position="25"/>
        <end position="583"/>
    </location>
</feature>
<evidence type="ECO:0000259" key="3">
    <source>
        <dbReference type="Pfam" id="PF00149"/>
    </source>
</evidence>
<feature type="domain" description="5'-Nucleotidase C-terminal" evidence="4">
    <location>
        <begin position="381"/>
        <end position="543"/>
    </location>
</feature>
<accession>A0A916UA33</accession>
<dbReference type="GO" id="GO:0000166">
    <property type="term" value="F:nucleotide binding"/>
    <property type="evidence" value="ECO:0007669"/>
    <property type="project" value="UniProtKB-KW"/>
</dbReference>
<evidence type="ECO:0000313" key="6">
    <source>
        <dbReference type="Proteomes" id="UP000641514"/>
    </source>
</evidence>
<dbReference type="PROSITE" id="PS51257">
    <property type="entry name" value="PROKAR_LIPOPROTEIN"/>
    <property type="match status" value="1"/>
</dbReference>
<name>A0A916UA33_9ACTN</name>
<comment type="caution">
    <text evidence="5">The sequence shown here is derived from an EMBL/GenBank/DDBJ whole genome shotgun (WGS) entry which is preliminary data.</text>
</comment>
<dbReference type="InterPro" id="IPR008334">
    <property type="entry name" value="5'-Nucleotdase_C"/>
</dbReference>
<dbReference type="Gene3D" id="3.60.21.10">
    <property type="match status" value="1"/>
</dbReference>
<dbReference type="GO" id="GO:0008253">
    <property type="term" value="F:5'-nucleotidase activity"/>
    <property type="evidence" value="ECO:0007669"/>
    <property type="project" value="TreeGrafter"/>
</dbReference>
<dbReference type="Proteomes" id="UP000641514">
    <property type="component" value="Unassembled WGS sequence"/>
</dbReference>
<dbReference type="PANTHER" id="PTHR11575">
    <property type="entry name" value="5'-NUCLEOTIDASE-RELATED"/>
    <property type="match status" value="1"/>
</dbReference>
<dbReference type="SUPFAM" id="SSF55816">
    <property type="entry name" value="5'-nucleotidase (syn. UDP-sugar hydrolase), C-terminal domain"/>
    <property type="match status" value="1"/>
</dbReference>
<protein>
    <submittedName>
        <fullName evidence="5">5'-nucleotidase</fullName>
    </submittedName>
</protein>
<dbReference type="Gene3D" id="3.90.780.10">
    <property type="entry name" value="5'-Nucleotidase, C-terminal domain"/>
    <property type="match status" value="1"/>
</dbReference>